<protein>
    <recommendedName>
        <fullName evidence="10">RNA helicase</fullName>
    </recommendedName>
</protein>
<dbReference type="SMART" id="SM00487">
    <property type="entry name" value="DEXDc"/>
    <property type="match status" value="1"/>
</dbReference>
<organism evidence="8 9">
    <name type="scientific">Ramazzottius varieornatus</name>
    <name type="common">Water bear</name>
    <name type="synonym">Tardigrade</name>
    <dbReference type="NCBI Taxonomy" id="947166"/>
    <lineage>
        <taxon>Eukaryota</taxon>
        <taxon>Metazoa</taxon>
        <taxon>Ecdysozoa</taxon>
        <taxon>Tardigrada</taxon>
        <taxon>Eutardigrada</taxon>
        <taxon>Parachela</taxon>
        <taxon>Hypsibioidea</taxon>
        <taxon>Ramazzottiidae</taxon>
        <taxon>Ramazzottius</taxon>
    </lineage>
</organism>
<keyword evidence="9" id="KW-1185">Reference proteome</keyword>
<comment type="subcellular location">
    <subcellularLocation>
        <location evidence="1">Cytoplasm</location>
    </subcellularLocation>
</comment>
<reference evidence="8 9" key="1">
    <citation type="journal article" date="2016" name="Nat. Commun.">
        <title>Extremotolerant tardigrade genome and improved radiotolerance of human cultured cells by tardigrade-unique protein.</title>
        <authorList>
            <person name="Hashimoto T."/>
            <person name="Horikawa D.D."/>
            <person name="Saito Y."/>
            <person name="Kuwahara H."/>
            <person name="Kozuka-Hata H."/>
            <person name="Shin-I T."/>
            <person name="Minakuchi Y."/>
            <person name="Ohishi K."/>
            <person name="Motoyama A."/>
            <person name="Aizu T."/>
            <person name="Enomoto A."/>
            <person name="Kondo K."/>
            <person name="Tanaka S."/>
            <person name="Hara Y."/>
            <person name="Koshikawa S."/>
            <person name="Sagara H."/>
            <person name="Miura T."/>
            <person name="Yokobori S."/>
            <person name="Miyagawa K."/>
            <person name="Suzuki Y."/>
            <person name="Kubo T."/>
            <person name="Oyama M."/>
            <person name="Kohara Y."/>
            <person name="Fujiyama A."/>
            <person name="Arakawa K."/>
            <person name="Katayama T."/>
            <person name="Toyoda A."/>
            <person name="Kunieda T."/>
        </authorList>
    </citation>
    <scope>NUCLEOTIDE SEQUENCE [LARGE SCALE GENOMIC DNA]</scope>
    <source>
        <strain evidence="8 9">YOKOZUNA-1</strain>
    </source>
</reference>
<evidence type="ECO:0000313" key="8">
    <source>
        <dbReference type="EMBL" id="GAU93051.1"/>
    </source>
</evidence>
<dbReference type="OrthoDB" id="66977at2759"/>
<evidence type="ECO:0000259" key="7">
    <source>
        <dbReference type="PROSITE" id="PS51194"/>
    </source>
</evidence>
<dbReference type="GO" id="GO:0005737">
    <property type="term" value="C:cytoplasm"/>
    <property type="evidence" value="ECO:0007669"/>
    <property type="project" value="UniProtKB-SubCell"/>
</dbReference>
<dbReference type="InterPro" id="IPR027417">
    <property type="entry name" value="P-loop_NTPase"/>
</dbReference>
<sequence length="1629" mass="183038">MLRRRLKQILKNRDAEQNAELGAGDGKNFPEEEAPPPPSFKLPAGLGNISLDDFMNANFNVPTAFNRRTTKITHPRQISRDLLTPIEVPEMTNWLDREDGQVTPPMIVKMAFWFGIELDERIVKLAIQPPNTLIPCTKDSDSEPEPGGSSMDIAKEAKDEAELQAKKDIICQLKKELHALYRDYQRKANEVSARARQTPVEPELPSYKQKSRQLAGSLSEFNRMANAPLFTSQRDFERFSAGSYTGSQRLASRLGTMSLSGITDTDETMSTISKTSGWSTKMSGDVATLVLPVAPQRPDNAQWHPLKDPAVFQNFYPSEVPADTRNLPVFAHKATIRDLIASRKVTIISGMTGTGKSTQVPLMVLDHCAKEGLPCNIVVTQPRRLAAIGVARRVCQERNWSVGQLVGYQVGFDRNISAATRLTYCTTGVFVEKIVAAKHLNQFTHVFLDEIHERDQDTDMALMLTRQMLQENSPDVKVILMSATFELERISNYFSTMTNSFARDDRPGKVSVDVSNHMIHETYLDEFCNSWQRHAFYHERPQLPRDLMAVAVSTLNDLTPLPGQGPDNVPSVLVFLPGLEHIQDMEEMIKAKYPKAEVMVLHSTINKEDQSSVLEPPRKGVDRVILSTNIAESSVTIPYIDYVFDFCLTKTLRCSAKTKIPQLTIEWASAANCQQRKGRVGRLRQGKVYFFVPRQFFKLKLPRYPMPEILISPIENSVLRVKLLSVTPPPLEVFVKMLDPPAPTDIELGILTLKEIGALTVNHNGTPSYSDGDLTLLGNMIARLPMDVRTAKFLVLCAMFGYPEEGVTIAAGMSIESVLCGNNRTPERYKILLDLYHRGVSSDALALLYAYQRWSAQNFTALFTAEQRQWCEDNIIDHTRMKELVALRRELLQRLNQRVYEVPCLTERPPVERMIPILLAGAFYPNVLTYQTHVDDLAIGKELAGYDPLNTCIIDQFGTQTSLIAPLYDAQLKRVLKLNVSSDSIAQIIYDTHQTYISFTKTSWSGAATNVHPGLAILRKRLDTMKGRIPLSQQVLALRDEEESGKKFLKTSRVTTLKASLTRYAVEDGSLRIPPPDLNFRPGEQYEVVISSVENIASFWIGLWKDDHTQIVNMEDEFHDLGIRQELRRVKPEDISPNGYYLGSQPHSETVDQPGLEYARVKVLSPIRPDGKVLVQLIDTGEFDALSVSWLFVLPAHARDISRAAFEFRFSGIRFVQPVEALKLWRSMVNEDGANTVLEVFSVLDGVVRGELFWSADCTNGHKINVNKEFVKLGYAFRGRESWISEYDHKSRSAPVMGDPLPSSIDPVYEQIPEAMSTDVTFYGGPVRFPNSARLAQIRRDKLSANVEGSSLCAFPYEMHPQDDSWPYRPVVGCFLEHPGHTEERLRVYHATALPTQPGLLSIIIMAFAPYVELVALDNQLVGSISGLGPYPGKPYSFYQDTEVDLAFDARFDADDISQIQNLRAEMGLVLVKLSEQNQQTSRETVLELQKRLSYGLIRLLDKPRLPVDRPTHWGQYNWSLMDPLALDPKVAGSFLLPMEVPLINAASSSSSGLFGNITALHRSLQKMMFGKTVTSGHPTNAPEGMEHRCLLCSTQLAGLNSFLDHLYSSEHITREEAVIGQRPRSRDH</sequence>
<evidence type="ECO:0000259" key="6">
    <source>
        <dbReference type="PROSITE" id="PS51192"/>
    </source>
</evidence>
<proteinExistence type="predicted"/>
<evidence type="ECO:0000256" key="1">
    <source>
        <dbReference type="ARBA" id="ARBA00004496"/>
    </source>
</evidence>
<feature type="domain" description="Helicase C-terminal" evidence="7">
    <location>
        <begin position="564"/>
        <end position="725"/>
    </location>
</feature>
<evidence type="ECO:0000256" key="2">
    <source>
        <dbReference type="ARBA" id="ARBA00022490"/>
    </source>
</evidence>
<feature type="domain" description="Helicase ATP-binding" evidence="6">
    <location>
        <begin position="337"/>
        <end position="503"/>
    </location>
</feature>
<dbReference type="Proteomes" id="UP000186922">
    <property type="component" value="Unassembled WGS sequence"/>
</dbReference>
<dbReference type="PANTHER" id="PTHR18934">
    <property type="entry name" value="ATP-DEPENDENT RNA HELICASE"/>
    <property type="match status" value="1"/>
</dbReference>
<evidence type="ECO:0000313" key="9">
    <source>
        <dbReference type="Proteomes" id="UP000186922"/>
    </source>
</evidence>
<dbReference type="SMART" id="SM00847">
    <property type="entry name" value="HA2"/>
    <property type="match status" value="1"/>
</dbReference>
<dbReference type="Gene3D" id="2.40.50.90">
    <property type="match status" value="1"/>
</dbReference>
<keyword evidence="4" id="KW-0067">ATP-binding</keyword>
<accession>A0A1D1UUA8</accession>
<evidence type="ECO:0000256" key="3">
    <source>
        <dbReference type="ARBA" id="ARBA00022741"/>
    </source>
</evidence>
<comment type="caution">
    <text evidence="8">The sequence shown here is derived from an EMBL/GenBank/DDBJ whole genome shotgun (WGS) entry which is preliminary data.</text>
</comment>
<evidence type="ECO:0008006" key="10">
    <source>
        <dbReference type="Google" id="ProtNLM"/>
    </source>
</evidence>
<dbReference type="InterPro" id="IPR035437">
    <property type="entry name" value="SNase_OB-fold_sf"/>
</dbReference>
<dbReference type="InterPro" id="IPR001650">
    <property type="entry name" value="Helicase_C-like"/>
</dbReference>
<keyword evidence="3" id="KW-0547">Nucleotide-binding</keyword>
<keyword evidence="2" id="KW-0963">Cytoplasm</keyword>
<name>A0A1D1UUA8_RAMVA</name>
<evidence type="ECO:0000256" key="4">
    <source>
        <dbReference type="ARBA" id="ARBA00022840"/>
    </source>
</evidence>
<dbReference type="InterPro" id="IPR007502">
    <property type="entry name" value="Helicase-assoc_dom"/>
</dbReference>
<dbReference type="InterPro" id="IPR011545">
    <property type="entry name" value="DEAD/DEAH_box_helicase_dom"/>
</dbReference>
<dbReference type="CDD" id="cd18791">
    <property type="entry name" value="SF2_C_RHA"/>
    <property type="match status" value="1"/>
</dbReference>
<dbReference type="PROSITE" id="PS51194">
    <property type="entry name" value="HELICASE_CTER"/>
    <property type="match status" value="1"/>
</dbReference>
<dbReference type="GO" id="GO:0003723">
    <property type="term" value="F:RNA binding"/>
    <property type="evidence" value="ECO:0007669"/>
    <property type="project" value="TreeGrafter"/>
</dbReference>
<dbReference type="Gene3D" id="2.30.30.140">
    <property type="match status" value="1"/>
</dbReference>
<dbReference type="InterPro" id="IPR014001">
    <property type="entry name" value="Helicase_ATP-bd"/>
</dbReference>
<dbReference type="STRING" id="947166.A0A1D1UUA8"/>
<feature type="compositionally biased region" description="Basic residues" evidence="5">
    <location>
        <begin position="1"/>
        <end position="10"/>
    </location>
</feature>
<dbReference type="Gene3D" id="1.20.120.1080">
    <property type="match status" value="1"/>
</dbReference>
<feature type="region of interest" description="Disordered" evidence="5">
    <location>
        <begin position="1"/>
        <end position="40"/>
    </location>
</feature>
<evidence type="ECO:0000256" key="5">
    <source>
        <dbReference type="SAM" id="MobiDB-lite"/>
    </source>
</evidence>
<dbReference type="PROSITE" id="PS51192">
    <property type="entry name" value="HELICASE_ATP_BIND_1"/>
    <property type="match status" value="1"/>
</dbReference>
<dbReference type="PANTHER" id="PTHR18934:SF113">
    <property type="entry name" value="ATP-DEPENDENT RNA HELICASE TDRD9"/>
    <property type="match status" value="1"/>
</dbReference>
<dbReference type="EMBL" id="BDGG01000002">
    <property type="protein sequence ID" value="GAU93051.1"/>
    <property type="molecule type" value="Genomic_DNA"/>
</dbReference>
<gene>
    <name evidence="8" type="primary">RvY_05043</name>
    <name evidence="8" type="synonym">RvY_05043.1</name>
    <name evidence="8" type="ORF">RvY_05043-1</name>
</gene>
<dbReference type="Pfam" id="PF00271">
    <property type="entry name" value="Helicase_C"/>
    <property type="match status" value="1"/>
</dbReference>
<dbReference type="Pfam" id="PF00270">
    <property type="entry name" value="DEAD"/>
    <property type="match status" value="1"/>
</dbReference>
<dbReference type="GO" id="GO:0004386">
    <property type="term" value="F:helicase activity"/>
    <property type="evidence" value="ECO:0007669"/>
    <property type="project" value="TreeGrafter"/>
</dbReference>
<dbReference type="GO" id="GO:0005524">
    <property type="term" value="F:ATP binding"/>
    <property type="evidence" value="ECO:0007669"/>
    <property type="project" value="UniProtKB-KW"/>
</dbReference>
<dbReference type="SUPFAM" id="SSF52540">
    <property type="entry name" value="P-loop containing nucleoside triphosphate hydrolases"/>
    <property type="match status" value="1"/>
</dbReference>
<dbReference type="SMART" id="SM00490">
    <property type="entry name" value="HELICc"/>
    <property type="match status" value="1"/>
</dbReference>
<dbReference type="Gene3D" id="3.40.50.300">
    <property type="entry name" value="P-loop containing nucleotide triphosphate hydrolases"/>
    <property type="match status" value="2"/>
</dbReference>